<keyword evidence="2" id="KW-0238">DNA-binding</keyword>
<comment type="caution">
    <text evidence="5">The sequence shown here is derived from an EMBL/GenBank/DDBJ whole genome shotgun (WGS) entry which is preliminary data.</text>
</comment>
<keyword evidence="6" id="KW-1185">Reference proteome</keyword>
<evidence type="ECO:0000256" key="3">
    <source>
        <dbReference type="ARBA" id="ARBA00023163"/>
    </source>
</evidence>
<dbReference type="EMBL" id="JAHBCL010000006">
    <property type="protein sequence ID" value="MBS7525901.1"/>
    <property type="molecule type" value="Genomic_DNA"/>
</dbReference>
<accession>A0ABS5PMU1</accession>
<keyword evidence="3" id="KW-0804">Transcription</keyword>
<name>A0ABS5PMU1_9FIRM</name>
<dbReference type="SUPFAM" id="SSF46689">
    <property type="entry name" value="Homeodomain-like"/>
    <property type="match status" value="2"/>
</dbReference>
<dbReference type="PRINTS" id="PR00032">
    <property type="entry name" value="HTHARAC"/>
</dbReference>
<dbReference type="InterPro" id="IPR020449">
    <property type="entry name" value="Tscrpt_reg_AraC-type_HTH"/>
</dbReference>
<feature type="domain" description="HTH araC/xylS-type" evidence="4">
    <location>
        <begin position="175"/>
        <end position="272"/>
    </location>
</feature>
<dbReference type="PROSITE" id="PS00041">
    <property type="entry name" value="HTH_ARAC_FAMILY_1"/>
    <property type="match status" value="1"/>
</dbReference>
<dbReference type="InterPro" id="IPR009057">
    <property type="entry name" value="Homeodomain-like_sf"/>
</dbReference>
<keyword evidence="1" id="KW-0805">Transcription regulation</keyword>
<dbReference type="InterPro" id="IPR018060">
    <property type="entry name" value="HTH_AraC"/>
</dbReference>
<evidence type="ECO:0000313" key="5">
    <source>
        <dbReference type="EMBL" id="MBS7525901.1"/>
    </source>
</evidence>
<dbReference type="Pfam" id="PF06719">
    <property type="entry name" value="AraC_N"/>
    <property type="match status" value="1"/>
</dbReference>
<dbReference type="PANTHER" id="PTHR43280">
    <property type="entry name" value="ARAC-FAMILY TRANSCRIPTIONAL REGULATOR"/>
    <property type="match status" value="1"/>
</dbReference>
<evidence type="ECO:0000256" key="2">
    <source>
        <dbReference type="ARBA" id="ARBA00023125"/>
    </source>
</evidence>
<dbReference type="PROSITE" id="PS01124">
    <property type="entry name" value="HTH_ARAC_FAMILY_2"/>
    <property type="match status" value="1"/>
</dbReference>
<evidence type="ECO:0000259" key="4">
    <source>
        <dbReference type="PROSITE" id="PS01124"/>
    </source>
</evidence>
<organism evidence="5 6">
    <name type="scientific">Fusibacter paucivorans</name>
    <dbReference type="NCBI Taxonomy" id="76009"/>
    <lineage>
        <taxon>Bacteria</taxon>
        <taxon>Bacillati</taxon>
        <taxon>Bacillota</taxon>
        <taxon>Clostridia</taxon>
        <taxon>Eubacteriales</taxon>
        <taxon>Eubacteriales Family XII. Incertae Sedis</taxon>
        <taxon>Fusibacter</taxon>
    </lineage>
</organism>
<dbReference type="RefSeq" id="WP_213235687.1">
    <property type="nucleotide sequence ID" value="NZ_JAHBCL010000006.1"/>
</dbReference>
<dbReference type="Gene3D" id="1.10.10.60">
    <property type="entry name" value="Homeodomain-like"/>
    <property type="match status" value="2"/>
</dbReference>
<reference evidence="5 6" key="1">
    <citation type="submission" date="2021-05" db="EMBL/GenBank/DDBJ databases">
        <title>Fusibacter ferrireducens sp. nov., an anaerobic, sulfur- and Fe-reducing bacterium isolated from the mangrove sediment.</title>
        <authorList>
            <person name="Qiu D."/>
        </authorList>
    </citation>
    <scope>NUCLEOTIDE SEQUENCE [LARGE SCALE GENOMIC DNA]</scope>
    <source>
        <strain evidence="5 6">DSM 12116</strain>
    </source>
</reference>
<evidence type="ECO:0000313" key="6">
    <source>
        <dbReference type="Proteomes" id="UP000746471"/>
    </source>
</evidence>
<gene>
    <name evidence="5" type="ORF">KHM83_04320</name>
</gene>
<dbReference type="InterPro" id="IPR018062">
    <property type="entry name" value="HTH_AraC-typ_CS"/>
</dbReference>
<dbReference type="InterPro" id="IPR009594">
    <property type="entry name" value="Tscrpt_reg_HTH_AraC_N"/>
</dbReference>
<protein>
    <submittedName>
        <fullName evidence="5">Helix-turn-helix transcriptional regulator</fullName>
    </submittedName>
</protein>
<sequence length="276" mass="32646">MLQNFDRRFEKNHDYETEYLKVLYYDLRPNYKEIYKSYQYNRLCTIVHGTKHVKINNGDEFDYSTSDFILLPPNSSVDMEIKDPTIAIVYEISDKLIDDTRKKIQLNHDVDFKPNDSNIIREKLYSIEMPVKRINQLCMSSDPNRAFLVDLCSQELVYDLLKKHYIKTDQTDPVAFAISRIMDNLYNSQFTLKEIAAELKISSSALVTIFKRKTGYTPKEYQNIVKLKIAVHKLKEKSVTEVCFDLGFENISYFIKLFKAYYGETPKQYALKYREM</sequence>
<dbReference type="SMART" id="SM00342">
    <property type="entry name" value="HTH_ARAC"/>
    <property type="match status" value="1"/>
</dbReference>
<dbReference type="PANTHER" id="PTHR43280:SF2">
    <property type="entry name" value="HTH-TYPE TRANSCRIPTIONAL REGULATOR EXSA"/>
    <property type="match status" value="1"/>
</dbReference>
<dbReference type="Proteomes" id="UP000746471">
    <property type="component" value="Unassembled WGS sequence"/>
</dbReference>
<dbReference type="Pfam" id="PF12833">
    <property type="entry name" value="HTH_18"/>
    <property type="match status" value="1"/>
</dbReference>
<proteinExistence type="predicted"/>
<evidence type="ECO:0000256" key="1">
    <source>
        <dbReference type="ARBA" id="ARBA00023015"/>
    </source>
</evidence>